<evidence type="ECO:0000256" key="1">
    <source>
        <dbReference type="ARBA" id="ARBA00022448"/>
    </source>
</evidence>
<protein>
    <recommendedName>
        <fullName evidence="8">ABC transporter domain-containing protein</fullName>
    </recommendedName>
</protein>
<dbReference type="PANTHER" id="PTHR24220">
    <property type="entry name" value="IMPORT ATP-BINDING PROTEIN"/>
    <property type="match status" value="1"/>
</dbReference>
<keyword evidence="2" id="KW-1003">Cell membrane</keyword>
<dbReference type="eggNOG" id="COG4181">
    <property type="taxonomic scope" value="Bacteria"/>
</dbReference>
<dbReference type="EMBL" id="AIMB01000003">
    <property type="protein sequence ID" value="EJF91196.1"/>
    <property type="molecule type" value="Genomic_DNA"/>
</dbReference>
<dbReference type="PROSITE" id="PS00211">
    <property type="entry name" value="ABC_TRANSPORTER_1"/>
    <property type="match status" value="1"/>
</dbReference>
<evidence type="ECO:0000313" key="10">
    <source>
        <dbReference type="Proteomes" id="UP000008952"/>
    </source>
</evidence>
<proteinExistence type="inferred from homology"/>
<dbReference type="GO" id="GO:0098796">
    <property type="term" value="C:membrane protein complex"/>
    <property type="evidence" value="ECO:0007669"/>
    <property type="project" value="UniProtKB-ARBA"/>
</dbReference>
<comment type="caution">
    <text evidence="9">The sequence shown here is derived from an EMBL/GenBank/DDBJ whole genome shotgun (WGS) entry which is preliminary data.</text>
</comment>
<evidence type="ECO:0000256" key="5">
    <source>
        <dbReference type="ARBA" id="ARBA00022967"/>
    </source>
</evidence>
<evidence type="ECO:0000313" key="9">
    <source>
        <dbReference type="EMBL" id="EJF91196.1"/>
    </source>
</evidence>
<dbReference type="GO" id="GO:0022857">
    <property type="term" value="F:transmembrane transporter activity"/>
    <property type="evidence" value="ECO:0007669"/>
    <property type="project" value="TreeGrafter"/>
</dbReference>
<feature type="domain" description="ABC transporter" evidence="8">
    <location>
        <begin position="6"/>
        <end position="243"/>
    </location>
</feature>
<dbReference type="GO" id="GO:0005886">
    <property type="term" value="C:plasma membrane"/>
    <property type="evidence" value="ECO:0007669"/>
    <property type="project" value="TreeGrafter"/>
</dbReference>
<dbReference type="RefSeq" id="WP_008038159.1">
    <property type="nucleotide sequence ID" value="NZ_JH725147.1"/>
</dbReference>
<keyword evidence="5" id="KW-1278">Translocase</keyword>
<dbReference type="CDD" id="cd03255">
    <property type="entry name" value="ABC_MJ0796_LolCDE_FtsE"/>
    <property type="match status" value="1"/>
</dbReference>
<dbReference type="HOGENOM" id="CLU_000604_1_22_5"/>
<comment type="similarity">
    <text evidence="6">Belongs to the ABC transporter superfamily. Macrolide exporter (TC 3.A.1.122) family.</text>
</comment>
<dbReference type="AlphaFoldDB" id="J0QYK9"/>
<organism evidence="9 10">
    <name type="scientific">Bartonella tamiae Th239</name>
    <dbReference type="NCBI Taxonomy" id="1094558"/>
    <lineage>
        <taxon>Bacteria</taxon>
        <taxon>Pseudomonadati</taxon>
        <taxon>Pseudomonadota</taxon>
        <taxon>Alphaproteobacteria</taxon>
        <taxon>Hyphomicrobiales</taxon>
        <taxon>Bartonellaceae</taxon>
        <taxon>Bartonella</taxon>
    </lineage>
</organism>
<dbReference type="InterPro" id="IPR003439">
    <property type="entry name" value="ABC_transporter-like_ATP-bd"/>
</dbReference>
<sequence length="246" mass="26482">MASALVELKNIDLTLGQGASRVHVLKNLSLSIAKGETVGIIGPSGSGKSTLLMVLAGLEKVDQGEVLINHERLDTMKEDTAAVFRGKNIGIVFQSFHLIPNMTALENTAVPLELAGRKDAFDVARQELKAVGLEHRLHHYPGTLSGGEQQRVAIARALAPNPHILVADEPTGNLDAATGAAVAELIFQRAHERGLTTILVTHDLNLAAQCDRQIHVRNGEVQENAFSDQSVLKSDNQNKTVTHHKN</sequence>
<evidence type="ECO:0000256" key="4">
    <source>
        <dbReference type="ARBA" id="ARBA00022840"/>
    </source>
</evidence>
<gene>
    <name evidence="9" type="ORF">ME5_00528</name>
</gene>
<evidence type="ECO:0000256" key="7">
    <source>
        <dbReference type="SAM" id="MobiDB-lite"/>
    </source>
</evidence>
<name>J0QYK9_9HYPH</name>
<dbReference type="GO" id="GO:0005524">
    <property type="term" value="F:ATP binding"/>
    <property type="evidence" value="ECO:0007669"/>
    <property type="project" value="UniProtKB-KW"/>
</dbReference>
<dbReference type="SMART" id="SM00382">
    <property type="entry name" value="AAA"/>
    <property type="match status" value="1"/>
</dbReference>
<dbReference type="PATRIC" id="fig|1094558.3.peg.585"/>
<dbReference type="GO" id="GO:0016887">
    <property type="term" value="F:ATP hydrolysis activity"/>
    <property type="evidence" value="ECO:0007669"/>
    <property type="project" value="InterPro"/>
</dbReference>
<keyword evidence="4" id="KW-0067">ATP-binding</keyword>
<keyword evidence="1" id="KW-0813">Transport</keyword>
<dbReference type="InterPro" id="IPR015854">
    <property type="entry name" value="ABC_transpr_LolD-like"/>
</dbReference>
<keyword evidence="2" id="KW-0472">Membrane</keyword>
<dbReference type="InterPro" id="IPR003593">
    <property type="entry name" value="AAA+_ATPase"/>
</dbReference>
<dbReference type="InterPro" id="IPR027417">
    <property type="entry name" value="P-loop_NTPase"/>
</dbReference>
<dbReference type="Gene3D" id="3.40.50.300">
    <property type="entry name" value="P-loop containing nucleotide triphosphate hydrolases"/>
    <property type="match status" value="1"/>
</dbReference>
<keyword evidence="3" id="KW-0547">Nucleotide-binding</keyword>
<evidence type="ECO:0000256" key="2">
    <source>
        <dbReference type="ARBA" id="ARBA00022519"/>
    </source>
</evidence>
<feature type="compositionally biased region" description="Polar residues" evidence="7">
    <location>
        <begin position="225"/>
        <end position="240"/>
    </location>
</feature>
<dbReference type="FunFam" id="3.40.50.300:FF:000032">
    <property type="entry name" value="Export ABC transporter ATP-binding protein"/>
    <property type="match status" value="1"/>
</dbReference>
<evidence type="ECO:0000256" key="6">
    <source>
        <dbReference type="ARBA" id="ARBA00038388"/>
    </source>
</evidence>
<dbReference type="STRING" id="1094558.ME5_00528"/>
<keyword evidence="2" id="KW-0997">Cell inner membrane</keyword>
<accession>J0QYK9</accession>
<dbReference type="InterPro" id="IPR017871">
    <property type="entry name" value="ABC_transporter-like_CS"/>
</dbReference>
<dbReference type="OrthoDB" id="9786950at2"/>
<dbReference type="InterPro" id="IPR017911">
    <property type="entry name" value="MacB-like_ATP-bd"/>
</dbReference>
<keyword evidence="10" id="KW-1185">Reference proteome</keyword>
<feature type="region of interest" description="Disordered" evidence="7">
    <location>
        <begin position="225"/>
        <end position="246"/>
    </location>
</feature>
<evidence type="ECO:0000256" key="3">
    <source>
        <dbReference type="ARBA" id="ARBA00022741"/>
    </source>
</evidence>
<dbReference type="Proteomes" id="UP000008952">
    <property type="component" value="Unassembled WGS sequence"/>
</dbReference>
<dbReference type="Pfam" id="PF00005">
    <property type="entry name" value="ABC_tran"/>
    <property type="match status" value="1"/>
</dbReference>
<evidence type="ECO:0000259" key="8">
    <source>
        <dbReference type="PROSITE" id="PS50893"/>
    </source>
</evidence>
<dbReference type="PROSITE" id="PS50893">
    <property type="entry name" value="ABC_TRANSPORTER_2"/>
    <property type="match status" value="1"/>
</dbReference>
<reference evidence="9 10" key="1">
    <citation type="submission" date="2012-03" db="EMBL/GenBank/DDBJ databases">
        <title>The Genome Sequence of Bartonella tamiae Th239.</title>
        <authorList>
            <consortium name="The Broad Institute Genome Sequencing Platform"/>
            <consortium name="The Broad Institute Genome Sequencing Center for Infectious Disease"/>
            <person name="Feldgarden M."/>
            <person name="Kirby J."/>
            <person name="Kosoy M."/>
            <person name="Birtles R."/>
            <person name="Probert W.S."/>
            <person name="Chiaraviglio L."/>
            <person name="Young S.K."/>
            <person name="Zeng Q."/>
            <person name="Gargeya S."/>
            <person name="Fitzgerald M."/>
            <person name="Haas B."/>
            <person name="Abouelleil A."/>
            <person name="Alvarado L."/>
            <person name="Arachchi H.M."/>
            <person name="Berlin A."/>
            <person name="Chapman S.B."/>
            <person name="Gearin G."/>
            <person name="Goldberg J."/>
            <person name="Griggs A."/>
            <person name="Gujja S."/>
            <person name="Hansen M."/>
            <person name="Heiman D."/>
            <person name="Howarth C."/>
            <person name="Larimer J."/>
            <person name="Lui A."/>
            <person name="MacDonald P.J.P."/>
            <person name="McCowen C."/>
            <person name="Montmayeur A."/>
            <person name="Murphy C."/>
            <person name="Neiman D."/>
            <person name="Pearson M."/>
            <person name="Priest M."/>
            <person name="Roberts A."/>
            <person name="Saif S."/>
            <person name="Shea T."/>
            <person name="Sisk P."/>
            <person name="Stolte C."/>
            <person name="Sykes S."/>
            <person name="Wortman J."/>
            <person name="Nusbaum C."/>
            <person name="Birren B."/>
        </authorList>
    </citation>
    <scope>NUCLEOTIDE SEQUENCE [LARGE SCALE GENOMIC DNA]</scope>
    <source>
        <strain evidence="9 10">Th239</strain>
    </source>
</reference>
<dbReference type="SUPFAM" id="SSF52540">
    <property type="entry name" value="P-loop containing nucleoside triphosphate hydrolases"/>
    <property type="match status" value="1"/>
</dbReference>